<comment type="subcellular location">
    <subcellularLocation>
        <location evidence="2">Cell membrane</location>
    </subcellularLocation>
</comment>
<dbReference type="SMART" id="SM00304">
    <property type="entry name" value="HAMP"/>
    <property type="match status" value="1"/>
</dbReference>
<dbReference type="SUPFAM" id="SSF47384">
    <property type="entry name" value="Homodimeric domain of signal transducing histidine kinase"/>
    <property type="match status" value="1"/>
</dbReference>
<dbReference type="PROSITE" id="PS50885">
    <property type="entry name" value="HAMP"/>
    <property type="match status" value="1"/>
</dbReference>
<dbReference type="PROSITE" id="PS50109">
    <property type="entry name" value="HIS_KIN"/>
    <property type="match status" value="1"/>
</dbReference>
<dbReference type="Pfam" id="PF00512">
    <property type="entry name" value="HisKA"/>
    <property type="match status" value="1"/>
</dbReference>
<dbReference type="EC" id="2.7.13.3" evidence="3"/>
<dbReference type="Gene3D" id="1.10.287.130">
    <property type="match status" value="1"/>
</dbReference>
<dbReference type="PROSITE" id="PS51257">
    <property type="entry name" value="PROKAR_LIPOPROTEIN"/>
    <property type="match status" value="1"/>
</dbReference>
<dbReference type="InterPro" id="IPR003661">
    <property type="entry name" value="HisK_dim/P_dom"/>
</dbReference>
<name>A0A9W6PML0_9ACTN</name>
<evidence type="ECO:0000256" key="4">
    <source>
        <dbReference type="ARBA" id="ARBA00022553"/>
    </source>
</evidence>
<keyword evidence="8" id="KW-0472">Membrane</keyword>
<dbReference type="PANTHER" id="PTHR45436">
    <property type="entry name" value="SENSOR HISTIDINE KINASE YKOH"/>
    <property type="match status" value="1"/>
</dbReference>
<dbReference type="Gene3D" id="3.30.565.10">
    <property type="entry name" value="Histidine kinase-like ATPase, C-terminal domain"/>
    <property type="match status" value="1"/>
</dbReference>
<keyword evidence="4" id="KW-0597">Phosphoprotein</keyword>
<dbReference type="EMBL" id="BSRX01000042">
    <property type="protein sequence ID" value="GLW57737.1"/>
    <property type="molecule type" value="Genomic_DNA"/>
</dbReference>
<keyword evidence="8" id="KW-1133">Transmembrane helix</keyword>
<evidence type="ECO:0000256" key="9">
    <source>
        <dbReference type="ARBA" id="ARBA00023012"/>
    </source>
</evidence>
<reference evidence="12" key="1">
    <citation type="submission" date="2023-02" db="EMBL/GenBank/DDBJ databases">
        <title>Kitasatospora phosalacinea NBRC 14362.</title>
        <authorList>
            <person name="Ichikawa N."/>
            <person name="Sato H."/>
            <person name="Tonouchi N."/>
        </authorList>
    </citation>
    <scope>NUCLEOTIDE SEQUENCE</scope>
    <source>
        <strain evidence="12">NBRC 14362</strain>
    </source>
</reference>
<dbReference type="CDD" id="cd06225">
    <property type="entry name" value="HAMP"/>
    <property type="match status" value="1"/>
</dbReference>
<evidence type="ECO:0000313" key="13">
    <source>
        <dbReference type="Proteomes" id="UP001165143"/>
    </source>
</evidence>
<dbReference type="SMART" id="SM00388">
    <property type="entry name" value="HisKA"/>
    <property type="match status" value="1"/>
</dbReference>
<comment type="catalytic activity">
    <reaction evidence="1">
        <text>ATP + protein L-histidine = ADP + protein N-phospho-L-histidine.</text>
        <dbReference type="EC" id="2.7.13.3"/>
    </reaction>
</comment>
<comment type="caution">
    <text evidence="12">The sequence shown here is derived from an EMBL/GenBank/DDBJ whole genome shotgun (WGS) entry which is preliminary data.</text>
</comment>
<dbReference type="Pfam" id="PF00672">
    <property type="entry name" value="HAMP"/>
    <property type="match status" value="1"/>
</dbReference>
<dbReference type="AlphaFoldDB" id="A0A9W6PML0"/>
<keyword evidence="7 12" id="KW-0418">Kinase</keyword>
<proteinExistence type="predicted"/>
<dbReference type="Gene3D" id="6.10.340.10">
    <property type="match status" value="1"/>
</dbReference>
<dbReference type="SUPFAM" id="SSF55874">
    <property type="entry name" value="ATPase domain of HSP90 chaperone/DNA topoisomerase II/histidine kinase"/>
    <property type="match status" value="1"/>
</dbReference>
<dbReference type="InterPro" id="IPR003660">
    <property type="entry name" value="HAMP_dom"/>
</dbReference>
<dbReference type="GO" id="GO:0000155">
    <property type="term" value="F:phosphorelay sensor kinase activity"/>
    <property type="evidence" value="ECO:0007669"/>
    <property type="project" value="InterPro"/>
</dbReference>
<dbReference type="InterPro" id="IPR003594">
    <property type="entry name" value="HATPase_dom"/>
</dbReference>
<evidence type="ECO:0000256" key="3">
    <source>
        <dbReference type="ARBA" id="ARBA00012438"/>
    </source>
</evidence>
<dbReference type="SMART" id="SM00387">
    <property type="entry name" value="HATPase_c"/>
    <property type="match status" value="1"/>
</dbReference>
<keyword evidence="5" id="KW-0808">Transferase</keyword>
<dbReference type="RefSeq" id="WP_033255905.1">
    <property type="nucleotide sequence ID" value="NZ_BSRX01000042.1"/>
</dbReference>
<sequence>MTLRRQIAAVIALVSCLVALAVGVLVHQASVRQHTGQARTSALAALDAVLTGYDATGDLVAGWHAAADDPALPPELRQLAARGRQGSVLGPGPQGPAMWAAAGADGRVLSVRIDYAADARAIAELDRAVAVGAALSVLVTVLAGVLAADRISSRLRTAARTARTIARGDLDARIGPLGRARDEVAELAAAVDSMSAALRSRLAGEQRFTADVAHELRTPLTGLLTASELLPPGRPTELVRDRVRALRDLTEDLLEVSRLDSGADAPELADLPLGPLLARAAAHTGAGVELRVGGDAVVSTDPRRFERVLANLLANAHRHGRPPVVVTAEGTTVTVRDHGPGYPEEVLREGPRRFRTGARERGGGHGLGLTIAQGHARAIGADLQLADHPDGGALARLVLPGPRQEPPGA</sequence>
<evidence type="ECO:0000256" key="8">
    <source>
        <dbReference type="ARBA" id="ARBA00022989"/>
    </source>
</evidence>
<evidence type="ECO:0000256" key="5">
    <source>
        <dbReference type="ARBA" id="ARBA00022679"/>
    </source>
</evidence>
<dbReference type="Proteomes" id="UP001165143">
    <property type="component" value="Unassembled WGS sequence"/>
</dbReference>
<feature type="domain" description="HAMP" evidence="11">
    <location>
        <begin position="149"/>
        <end position="203"/>
    </location>
</feature>
<feature type="domain" description="Histidine kinase" evidence="10">
    <location>
        <begin position="211"/>
        <end position="403"/>
    </location>
</feature>
<keyword evidence="9" id="KW-0902">Two-component regulatory system</keyword>
<dbReference type="InterPro" id="IPR005467">
    <property type="entry name" value="His_kinase_dom"/>
</dbReference>
<evidence type="ECO:0000259" key="10">
    <source>
        <dbReference type="PROSITE" id="PS50109"/>
    </source>
</evidence>
<evidence type="ECO:0000313" key="12">
    <source>
        <dbReference type="EMBL" id="GLW57737.1"/>
    </source>
</evidence>
<gene>
    <name evidence="12" type="ORF">Kpho01_57480</name>
</gene>
<keyword evidence="6" id="KW-0812">Transmembrane</keyword>
<dbReference type="Pfam" id="PF02518">
    <property type="entry name" value="HATPase_c"/>
    <property type="match status" value="1"/>
</dbReference>
<dbReference type="SUPFAM" id="SSF158472">
    <property type="entry name" value="HAMP domain-like"/>
    <property type="match status" value="1"/>
</dbReference>
<evidence type="ECO:0000256" key="6">
    <source>
        <dbReference type="ARBA" id="ARBA00022692"/>
    </source>
</evidence>
<evidence type="ECO:0000256" key="2">
    <source>
        <dbReference type="ARBA" id="ARBA00004236"/>
    </source>
</evidence>
<dbReference type="InterPro" id="IPR036890">
    <property type="entry name" value="HATPase_C_sf"/>
</dbReference>
<protein>
    <recommendedName>
        <fullName evidence="3">histidine kinase</fullName>
        <ecNumber evidence="3">2.7.13.3</ecNumber>
    </recommendedName>
</protein>
<dbReference type="InterPro" id="IPR036097">
    <property type="entry name" value="HisK_dim/P_sf"/>
</dbReference>
<organism evidence="12 13">
    <name type="scientific">Kitasatospora phosalacinea</name>
    <dbReference type="NCBI Taxonomy" id="2065"/>
    <lineage>
        <taxon>Bacteria</taxon>
        <taxon>Bacillati</taxon>
        <taxon>Actinomycetota</taxon>
        <taxon>Actinomycetes</taxon>
        <taxon>Kitasatosporales</taxon>
        <taxon>Streptomycetaceae</taxon>
        <taxon>Kitasatospora</taxon>
    </lineage>
</organism>
<evidence type="ECO:0000259" key="11">
    <source>
        <dbReference type="PROSITE" id="PS50885"/>
    </source>
</evidence>
<accession>A0A9W6PML0</accession>
<dbReference type="InterPro" id="IPR050428">
    <property type="entry name" value="TCS_sensor_his_kinase"/>
</dbReference>
<evidence type="ECO:0000256" key="1">
    <source>
        <dbReference type="ARBA" id="ARBA00000085"/>
    </source>
</evidence>
<dbReference type="CDD" id="cd00082">
    <property type="entry name" value="HisKA"/>
    <property type="match status" value="1"/>
</dbReference>
<dbReference type="PANTHER" id="PTHR45436:SF5">
    <property type="entry name" value="SENSOR HISTIDINE KINASE TRCS"/>
    <property type="match status" value="1"/>
</dbReference>
<dbReference type="GO" id="GO:0005886">
    <property type="term" value="C:plasma membrane"/>
    <property type="evidence" value="ECO:0007669"/>
    <property type="project" value="UniProtKB-SubCell"/>
</dbReference>
<evidence type="ECO:0000256" key="7">
    <source>
        <dbReference type="ARBA" id="ARBA00022777"/>
    </source>
</evidence>